<organism evidence="3 4">
    <name type="scientific">Streptacidiphilus jiangxiensis</name>
    <dbReference type="NCBI Taxonomy" id="235985"/>
    <lineage>
        <taxon>Bacteria</taxon>
        <taxon>Bacillati</taxon>
        <taxon>Actinomycetota</taxon>
        <taxon>Actinomycetes</taxon>
        <taxon>Kitasatosporales</taxon>
        <taxon>Streptomycetaceae</taxon>
        <taxon>Streptacidiphilus</taxon>
    </lineage>
</organism>
<proteinExistence type="inferred from homology"/>
<dbReference type="InterPro" id="IPR036526">
    <property type="entry name" value="C-N_Hydrolase_sf"/>
</dbReference>
<dbReference type="InterPro" id="IPR003010">
    <property type="entry name" value="C-N_Hydrolase"/>
</dbReference>
<dbReference type="PANTHER" id="PTHR23088">
    <property type="entry name" value="NITRILASE-RELATED"/>
    <property type="match status" value="1"/>
</dbReference>
<evidence type="ECO:0000313" key="3">
    <source>
        <dbReference type="EMBL" id="SEK87408.1"/>
    </source>
</evidence>
<evidence type="ECO:0000256" key="1">
    <source>
        <dbReference type="ARBA" id="ARBA00010613"/>
    </source>
</evidence>
<dbReference type="PANTHER" id="PTHR23088:SF27">
    <property type="entry name" value="DEAMINATED GLUTATHIONE AMIDASE"/>
    <property type="match status" value="1"/>
</dbReference>
<keyword evidence="3" id="KW-0378">Hydrolase</keyword>
<protein>
    <submittedName>
        <fullName evidence="3">Predicted amidohydrolase</fullName>
    </submittedName>
</protein>
<accession>A0A1H7KKV3</accession>
<gene>
    <name evidence="3" type="ORF">SAMN05414137_10496</name>
</gene>
<dbReference type="CDD" id="cd07197">
    <property type="entry name" value="nitrilase"/>
    <property type="match status" value="1"/>
</dbReference>
<dbReference type="RefSeq" id="WP_042441835.1">
    <property type="nucleotide sequence ID" value="NZ_BBPN01000001.1"/>
</dbReference>
<dbReference type="Pfam" id="PF00795">
    <property type="entry name" value="CN_hydrolase"/>
    <property type="match status" value="1"/>
</dbReference>
<reference evidence="4" key="1">
    <citation type="submission" date="2016-10" db="EMBL/GenBank/DDBJ databases">
        <authorList>
            <person name="Varghese N."/>
        </authorList>
    </citation>
    <scope>NUCLEOTIDE SEQUENCE [LARGE SCALE GENOMIC DNA]</scope>
    <source>
        <strain evidence="4">DSM 45096 / BCRC 16803 / CGMCC 4.1857 / CIP 109030 / JCM 12277 / KCTC 19219 / NBRC 100920 / 33214</strain>
    </source>
</reference>
<evidence type="ECO:0000259" key="2">
    <source>
        <dbReference type="PROSITE" id="PS50263"/>
    </source>
</evidence>
<evidence type="ECO:0000313" key="4">
    <source>
        <dbReference type="Proteomes" id="UP000183015"/>
    </source>
</evidence>
<name>A0A1H7KKV3_STRJI</name>
<keyword evidence="4" id="KW-1185">Reference proteome</keyword>
<dbReference type="Gene3D" id="3.60.110.10">
    <property type="entry name" value="Carbon-nitrogen hydrolase"/>
    <property type="match status" value="1"/>
</dbReference>
<sequence>MDDLSRVPSALPTGPLTVAAGQAACTALDLVANAATAADLVRRAADRGADLLVLPELFLTGYELPGITADPDRHTSGAADPRLDPLREACAHHRTALVVGAPTRTESGALHISALAFDRDGNVAATYDKQHATPSERAAGFSAGSCGATVVLDGWRLGLSICFDSSFPEHARAAALDGCHAYLNGAMFSGPFAAKAGGFLFPARAMDNTSYTVLANHCGPSGPYVGGGRSAIWGPLGELLADAGTADPGLAVAEFSPQVLRAAREEEPVLVDPGLSAPVRPRIVGGAL</sequence>
<dbReference type="SUPFAM" id="SSF56317">
    <property type="entry name" value="Carbon-nitrogen hydrolase"/>
    <property type="match status" value="1"/>
</dbReference>
<dbReference type="eggNOG" id="COG0388">
    <property type="taxonomic scope" value="Bacteria"/>
</dbReference>
<dbReference type="STRING" id="235985.SAMN05414137_10496"/>
<dbReference type="GO" id="GO:0016787">
    <property type="term" value="F:hydrolase activity"/>
    <property type="evidence" value="ECO:0007669"/>
    <property type="project" value="UniProtKB-KW"/>
</dbReference>
<dbReference type="PROSITE" id="PS50263">
    <property type="entry name" value="CN_HYDROLASE"/>
    <property type="match status" value="1"/>
</dbReference>
<comment type="similarity">
    <text evidence="1">Belongs to the carbon-nitrogen hydrolase superfamily. NIT1/NIT2 family.</text>
</comment>
<dbReference type="OrthoDB" id="4532287at2"/>
<dbReference type="Proteomes" id="UP000183015">
    <property type="component" value="Unassembled WGS sequence"/>
</dbReference>
<feature type="domain" description="CN hydrolase" evidence="2">
    <location>
        <begin position="16"/>
        <end position="257"/>
    </location>
</feature>
<dbReference type="EMBL" id="FOAZ01000004">
    <property type="protein sequence ID" value="SEK87408.1"/>
    <property type="molecule type" value="Genomic_DNA"/>
</dbReference>
<dbReference type="AlphaFoldDB" id="A0A1H7KKV3"/>